<dbReference type="Proteomes" id="UP000588098">
    <property type="component" value="Unassembled WGS sequence"/>
</dbReference>
<dbReference type="AlphaFoldDB" id="A0A7W9QFD9"/>
<reference evidence="1 2" key="1">
    <citation type="submission" date="2020-08" db="EMBL/GenBank/DDBJ databases">
        <title>Genomic Encyclopedia of Type Strains, Phase III (KMG-III): the genomes of soil and plant-associated and newly described type strains.</title>
        <authorList>
            <person name="Whitman W."/>
        </authorList>
    </citation>
    <scope>NUCLEOTIDE SEQUENCE [LARGE SCALE GENOMIC DNA]</scope>
    <source>
        <strain evidence="1 2">CECT 8305</strain>
    </source>
</reference>
<protein>
    <submittedName>
        <fullName evidence="1">Uncharacterized protein</fullName>
    </submittedName>
</protein>
<evidence type="ECO:0000313" key="2">
    <source>
        <dbReference type="Proteomes" id="UP000588098"/>
    </source>
</evidence>
<dbReference type="RefSeq" id="WP_184577998.1">
    <property type="nucleotide sequence ID" value="NZ_JACHJL010000022.1"/>
</dbReference>
<sequence>MKAGQLADLGFTESAEQRLLRAFHTYALPEGGAYDLIADLHAGRRADADVLRWREAKAHLLAH</sequence>
<organism evidence="1 2">
    <name type="scientific">Streptomyces zagrosensis</name>
    <dbReference type="NCBI Taxonomy" id="1042984"/>
    <lineage>
        <taxon>Bacteria</taxon>
        <taxon>Bacillati</taxon>
        <taxon>Actinomycetota</taxon>
        <taxon>Actinomycetes</taxon>
        <taxon>Kitasatosporales</taxon>
        <taxon>Streptomycetaceae</taxon>
        <taxon>Streptomyces</taxon>
    </lineage>
</organism>
<keyword evidence="2" id="KW-1185">Reference proteome</keyword>
<accession>A0A7W9QFD9</accession>
<evidence type="ECO:0000313" key="1">
    <source>
        <dbReference type="EMBL" id="MBB5939245.1"/>
    </source>
</evidence>
<gene>
    <name evidence="1" type="ORF">FHS42_006338</name>
</gene>
<proteinExistence type="predicted"/>
<name>A0A7W9QFD9_9ACTN</name>
<comment type="caution">
    <text evidence="1">The sequence shown here is derived from an EMBL/GenBank/DDBJ whole genome shotgun (WGS) entry which is preliminary data.</text>
</comment>
<dbReference type="EMBL" id="JACHJL010000022">
    <property type="protein sequence ID" value="MBB5939245.1"/>
    <property type="molecule type" value="Genomic_DNA"/>
</dbReference>